<keyword evidence="6" id="KW-1185">Reference proteome</keyword>
<dbReference type="InterPro" id="IPR011008">
    <property type="entry name" value="Dimeric_a/b-barrel"/>
</dbReference>
<dbReference type="Gene3D" id="3.30.70.920">
    <property type="match status" value="1"/>
</dbReference>
<evidence type="ECO:0000313" key="5">
    <source>
        <dbReference type="EMBL" id="QIE55667.1"/>
    </source>
</evidence>
<keyword evidence="1" id="KW-0805">Transcription regulation</keyword>
<dbReference type="EMBL" id="CP049056">
    <property type="protein sequence ID" value="QIE55667.1"/>
    <property type="molecule type" value="Genomic_DNA"/>
</dbReference>
<feature type="domain" description="HTH asnC-type" evidence="4">
    <location>
        <begin position="1"/>
        <end position="62"/>
    </location>
</feature>
<evidence type="ECO:0000313" key="6">
    <source>
        <dbReference type="Proteomes" id="UP000503336"/>
    </source>
</evidence>
<dbReference type="PANTHER" id="PTHR30154">
    <property type="entry name" value="LEUCINE-RESPONSIVE REGULATORY PROTEIN"/>
    <property type="match status" value="1"/>
</dbReference>
<dbReference type="GO" id="GO:0006355">
    <property type="term" value="P:regulation of DNA-templated transcription"/>
    <property type="evidence" value="ECO:0007669"/>
    <property type="project" value="UniProtKB-ARBA"/>
</dbReference>
<keyword evidence="3" id="KW-0804">Transcription</keyword>
<dbReference type="InterPro" id="IPR000485">
    <property type="entry name" value="AsnC-type_HTH_dom"/>
</dbReference>
<accession>A0A7L5BYS0</accession>
<dbReference type="InterPro" id="IPR019888">
    <property type="entry name" value="Tscrpt_reg_AsnC-like"/>
</dbReference>
<dbReference type="Pfam" id="PF01037">
    <property type="entry name" value="AsnC_trans_reg"/>
    <property type="match status" value="1"/>
</dbReference>
<organism evidence="5 6">
    <name type="scientific">Pikeienuella piscinae</name>
    <dbReference type="NCBI Taxonomy" id="2748098"/>
    <lineage>
        <taxon>Bacteria</taxon>
        <taxon>Pseudomonadati</taxon>
        <taxon>Pseudomonadota</taxon>
        <taxon>Alphaproteobacteria</taxon>
        <taxon>Rhodobacterales</taxon>
        <taxon>Paracoccaceae</taxon>
        <taxon>Pikeienuella</taxon>
    </lineage>
</organism>
<dbReference type="InterPro" id="IPR019885">
    <property type="entry name" value="Tscrpt_reg_HTH_AsnC-type_CS"/>
</dbReference>
<evidence type="ECO:0000256" key="3">
    <source>
        <dbReference type="ARBA" id="ARBA00023163"/>
    </source>
</evidence>
<proteinExistence type="predicted"/>
<keyword evidence="2" id="KW-0238">DNA-binding</keyword>
<dbReference type="SUPFAM" id="SSF46785">
    <property type="entry name" value="Winged helix' DNA-binding domain"/>
    <property type="match status" value="1"/>
</dbReference>
<dbReference type="KEGG" id="hdh:G5B40_09545"/>
<dbReference type="InterPro" id="IPR011991">
    <property type="entry name" value="ArsR-like_HTH"/>
</dbReference>
<evidence type="ECO:0000259" key="4">
    <source>
        <dbReference type="PROSITE" id="PS50956"/>
    </source>
</evidence>
<name>A0A7L5BYS0_9RHOB</name>
<dbReference type="GO" id="GO:0043565">
    <property type="term" value="F:sequence-specific DNA binding"/>
    <property type="evidence" value="ECO:0007669"/>
    <property type="project" value="InterPro"/>
</dbReference>
<protein>
    <submittedName>
        <fullName evidence="5">Lrp/AsnC family transcriptional regulator</fullName>
    </submittedName>
</protein>
<sequence length="156" mass="17740">MDSFDVKLLELIQENSRLTADQLSEFVNLSPSACQRRIKRLRDDGVIEAEVAVLSPAAVGRGLMMVVGVTLEREHPDIINGFKESMRAMPEVMQCLYVTGGVDFILIVTAKTMEQYDAFTQRFFFENPNIRRFETSVVMDRVKMRLSVPLDVADFD</sequence>
<dbReference type="InterPro" id="IPR036388">
    <property type="entry name" value="WH-like_DNA-bd_sf"/>
</dbReference>
<dbReference type="AlphaFoldDB" id="A0A7L5BYS0"/>
<dbReference type="SMART" id="SM00344">
    <property type="entry name" value="HTH_ASNC"/>
    <property type="match status" value="1"/>
</dbReference>
<dbReference type="PROSITE" id="PS00519">
    <property type="entry name" value="HTH_ASNC_1"/>
    <property type="match status" value="1"/>
</dbReference>
<dbReference type="InterPro" id="IPR019887">
    <property type="entry name" value="Tscrpt_reg_AsnC/Lrp_C"/>
</dbReference>
<dbReference type="PANTHER" id="PTHR30154:SF34">
    <property type="entry name" value="TRANSCRIPTIONAL REGULATOR AZLB"/>
    <property type="match status" value="1"/>
</dbReference>
<evidence type="ECO:0000256" key="2">
    <source>
        <dbReference type="ARBA" id="ARBA00023125"/>
    </source>
</evidence>
<dbReference type="GO" id="GO:0005829">
    <property type="term" value="C:cytosol"/>
    <property type="evidence" value="ECO:0007669"/>
    <property type="project" value="TreeGrafter"/>
</dbReference>
<dbReference type="Pfam" id="PF13412">
    <property type="entry name" value="HTH_24"/>
    <property type="match status" value="1"/>
</dbReference>
<gene>
    <name evidence="5" type="ORF">G5B40_09545</name>
</gene>
<reference evidence="5 6" key="1">
    <citation type="submission" date="2020-02" db="EMBL/GenBank/DDBJ databases">
        <title>complete genome sequence of Rhodobacteraceae bacterium.</title>
        <authorList>
            <person name="Park J."/>
            <person name="Kim Y.-S."/>
            <person name="Kim K.-H."/>
        </authorList>
    </citation>
    <scope>NUCLEOTIDE SEQUENCE [LARGE SCALE GENOMIC DNA]</scope>
    <source>
        <strain evidence="5 6">RR4-56</strain>
    </source>
</reference>
<dbReference type="GO" id="GO:0043200">
    <property type="term" value="P:response to amino acid"/>
    <property type="evidence" value="ECO:0007669"/>
    <property type="project" value="TreeGrafter"/>
</dbReference>
<evidence type="ECO:0000256" key="1">
    <source>
        <dbReference type="ARBA" id="ARBA00023015"/>
    </source>
</evidence>
<dbReference type="PRINTS" id="PR00033">
    <property type="entry name" value="HTHASNC"/>
</dbReference>
<dbReference type="RefSeq" id="WP_165097891.1">
    <property type="nucleotide sequence ID" value="NZ_CP049056.1"/>
</dbReference>
<dbReference type="SUPFAM" id="SSF54909">
    <property type="entry name" value="Dimeric alpha+beta barrel"/>
    <property type="match status" value="1"/>
</dbReference>
<dbReference type="Proteomes" id="UP000503336">
    <property type="component" value="Chromosome"/>
</dbReference>
<dbReference type="PROSITE" id="PS50956">
    <property type="entry name" value="HTH_ASNC_2"/>
    <property type="match status" value="1"/>
</dbReference>
<dbReference type="InterPro" id="IPR036390">
    <property type="entry name" value="WH_DNA-bd_sf"/>
</dbReference>
<dbReference type="CDD" id="cd00090">
    <property type="entry name" value="HTH_ARSR"/>
    <property type="match status" value="1"/>
</dbReference>
<dbReference type="Gene3D" id="1.10.10.10">
    <property type="entry name" value="Winged helix-like DNA-binding domain superfamily/Winged helix DNA-binding domain"/>
    <property type="match status" value="1"/>
</dbReference>